<reference evidence="1" key="1">
    <citation type="submission" date="2019-08" db="EMBL/GenBank/DDBJ databases">
        <authorList>
            <person name="Kucharzyk K."/>
            <person name="Murdoch R.W."/>
            <person name="Higgins S."/>
            <person name="Loffler F."/>
        </authorList>
    </citation>
    <scope>NUCLEOTIDE SEQUENCE</scope>
</reference>
<evidence type="ECO:0008006" key="2">
    <source>
        <dbReference type="Google" id="ProtNLM"/>
    </source>
</evidence>
<protein>
    <recommendedName>
        <fullName evidence="2">Lipoprotein</fullName>
    </recommendedName>
</protein>
<proteinExistence type="predicted"/>
<sequence>MKIVKRLVLSTLSILSISLSSCFNFKYFDADYIEKTYESTRVESEGNPPITIISASMTFKYIDEATYLNSELVNVYKDTSINPNKYVSYDFKYVNELNETHSISFKTDIVGYQNSDGIKMHLFDDNYTDWDANAYLSTVKKNGREVIEAQFSIFITDRTTSTPTENRYSILLS</sequence>
<name>A0A645AZE6_9ZZZZ</name>
<comment type="caution">
    <text evidence="1">The sequence shown here is derived from an EMBL/GenBank/DDBJ whole genome shotgun (WGS) entry which is preliminary data.</text>
</comment>
<organism evidence="1">
    <name type="scientific">bioreactor metagenome</name>
    <dbReference type="NCBI Taxonomy" id="1076179"/>
    <lineage>
        <taxon>unclassified sequences</taxon>
        <taxon>metagenomes</taxon>
        <taxon>ecological metagenomes</taxon>
    </lineage>
</organism>
<accession>A0A645AZE6</accession>
<gene>
    <name evidence="1" type="ORF">SDC9_103075</name>
</gene>
<evidence type="ECO:0000313" key="1">
    <source>
        <dbReference type="EMBL" id="MPM56273.1"/>
    </source>
</evidence>
<dbReference type="AlphaFoldDB" id="A0A645AZE6"/>
<dbReference type="PROSITE" id="PS51257">
    <property type="entry name" value="PROKAR_LIPOPROTEIN"/>
    <property type="match status" value="1"/>
</dbReference>
<dbReference type="EMBL" id="VSSQ01015675">
    <property type="protein sequence ID" value="MPM56273.1"/>
    <property type="molecule type" value="Genomic_DNA"/>
</dbReference>